<dbReference type="Proteomes" id="UP000247702">
    <property type="component" value="Unassembled WGS sequence"/>
</dbReference>
<dbReference type="EMBL" id="BEXD01004253">
    <property type="protein sequence ID" value="GBC08868.1"/>
    <property type="molecule type" value="Genomic_DNA"/>
</dbReference>
<dbReference type="Proteomes" id="UP000615446">
    <property type="component" value="Unassembled WGS sequence"/>
</dbReference>
<dbReference type="AlphaFoldDB" id="A0A2Z6S0H3"/>
<sequence>MKDFEVTYCFGETLMYFSTLSFSTDLIKKSIFVSFDVENRLRVDGLFLEVPPDNKWCYGENFEFVYTREIETLFITDFELSETVRMFFKSLIDGNAYYPNLKYVYLIGCNGWYKKESLYDNLIHFYEERNCEYGYKVLDGRDSIKEIGTNLVFWMMEDDNE</sequence>
<evidence type="ECO:0000313" key="1">
    <source>
        <dbReference type="EMBL" id="GBC08868.1"/>
    </source>
</evidence>
<evidence type="ECO:0000313" key="3">
    <source>
        <dbReference type="Proteomes" id="UP000247702"/>
    </source>
</evidence>
<gene>
    <name evidence="2" type="ORF">RCL2_000695900</name>
    <name evidence="1" type="ORF">RclHR1_08440009</name>
</gene>
<evidence type="ECO:0000313" key="2">
    <source>
        <dbReference type="EMBL" id="GES79659.1"/>
    </source>
</evidence>
<dbReference type="EMBL" id="BLAL01000044">
    <property type="protein sequence ID" value="GES79659.1"/>
    <property type="molecule type" value="Genomic_DNA"/>
</dbReference>
<name>A0A2Z6S0H3_9GLOM</name>
<protein>
    <submittedName>
        <fullName evidence="1">Uncharacterized protein</fullName>
    </submittedName>
</protein>
<keyword evidence="3" id="KW-1185">Reference proteome</keyword>
<organism evidence="1 3">
    <name type="scientific">Rhizophagus clarus</name>
    <dbReference type="NCBI Taxonomy" id="94130"/>
    <lineage>
        <taxon>Eukaryota</taxon>
        <taxon>Fungi</taxon>
        <taxon>Fungi incertae sedis</taxon>
        <taxon>Mucoromycota</taxon>
        <taxon>Glomeromycotina</taxon>
        <taxon>Glomeromycetes</taxon>
        <taxon>Glomerales</taxon>
        <taxon>Glomeraceae</taxon>
        <taxon>Rhizophagus</taxon>
    </lineage>
</organism>
<reference evidence="1 3" key="1">
    <citation type="submission" date="2017-11" db="EMBL/GenBank/DDBJ databases">
        <title>The genome of Rhizophagus clarus HR1 reveals common genetic basis of auxotrophy among arbuscular mycorrhizal fungi.</title>
        <authorList>
            <person name="Kobayashi Y."/>
        </authorList>
    </citation>
    <scope>NUCLEOTIDE SEQUENCE [LARGE SCALE GENOMIC DNA]</scope>
    <source>
        <strain evidence="1 3">HR1</strain>
    </source>
</reference>
<comment type="caution">
    <text evidence="1">The sequence shown here is derived from an EMBL/GenBank/DDBJ whole genome shotgun (WGS) entry which is preliminary data.</text>
</comment>
<reference evidence="2" key="2">
    <citation type="submission" date="2019-10" db="EMBL/GenBank/DDBJ databases">
        <title>Conservation and host-specific expression of non-tandemly repeated heterogenous ribosome RNA gene in arbuscular mycorrhizal fungi.</title>
        <authorList>
            <person name="Maeda T."/>
            <person name="Kobayashi Y."/>
            <person name="Nakagawa T."/>
            <person name="Ezawa T."/>
            <person name="Yamaguchi K."/>
            <person name="Bino T."/>
            <person name="Nishimoto Y."/>
            <person name="Shigenobu S."/>
            <person name="Kawaguchi M."/>
        </authorList>
    </citation>
    <scope>NUCLEOTIDE SEQUENCE</scope>
    <source>
        <strain evidence="2">HR1</strain>
    </source>
</reference>
<dbReference type="OrthoDB" id="2304975at2759"/>
<proteinExistence type="predicted"/>
<accession>A0A2Z6S0H3</accession>